<reference evidence="7 8" key="1">
    <citation type="submission" date="2016-06" db="EMBL/GenBank/DDBJ databases">
        <title>Genome sequence of Clostridium acetireducens DSM 10703.</title>
        <authorList>
            <person name="Poehlein A."/>
            <person name="Fluechter S."/>
            <person name="Duerre P."/>
            <person name="Daniel R."/>
        </authorList>
    </citation>
    <scope>NUCLEOTIDE SEQUENCE [LARGE SCALE GENOMIC DNA]</scope>
    <source>
        <strain evidence="7 8">DSM 10703</strain>
    </source>
</reference>
<feature type="transmembrane region" description="Helical" evidence="6">
    <location>
        <begin position="374"/>
        <end position="392"/>
    </location>
</feature>
<name>A0A1E8F2A9_9CLOT</name>
<feature type="transmembrane region" description="Helical" evidence="6">
    <location>
        <begin position="120"/>
        <end position="137"/>
    </location>
</feature>
<dbReference type="PANTHER" id="PTHR30474">
    <property type="entry name" value="CELL CYCLE PROTEIN"/>
    <property type="match status" value="1"/>
</dbReference>
<proteinExistence type="predicted"/>
<accession>A0A1E8F2A9</accession>
<dbReference type="Pfam" id="PF01098">
    <property type="entry name" value="FTSW_RODA_SPOVE"/>
    <property type="match status" value="1"/>
</dbReference>
<evidence type="ECO:0000313" key="8">
    <source>
        <dbReference type="Proteomes" id="UP000175744"/>
    </source>
</evidence>
<dbReference type="InterPro" id="IPR001182">
    <property type="entry name" value="FtsW/RodA"/>
</dbReference>
<dbReference type="GO" id="GO:0051301">
    <property type="term" value="P:cell division"/>
    <property type="evidence" value="ECO:0007669"/>
    <property type="project" value="InterPro"/>
</dbReference>
<feature type="transmembrane region" description="Helical" evidence="6">
    <location>
        <begin position="178"/>
        <end position="196"/>
    </location>
</feature>
<dbReference type="GO" id="GO:0008360">
    <property type="term" value="P:regulation of cell shape"/>
    <property type="evidence" value="ECO:0007669"/>
    <property type="project" value="UniProtKB-KW"/>
</dbReference>
<dbReference type="GO" id="GO:0005886">
    <property type="term" value="C:plasma membrane"/>
    <property type="evidence" value="ECO:0007669"/>
    <property type="project" value="TreeGrafter"/>
</dbReference>
<dbReference type="Proteomes" id="UP000175744">
    <property type="component" value="Unassembled WGS sequence"/>
</dbReference>
<feature type="transmembrane region" description="Helical" evidence="6">
    <location>
        <begin position="344"/>
        <end position="362"/>
    </location>
</feature>
<keyword evidence="3" id="KW-0133">Cell shape</keyword>
<feature type="transmembrane region" description="Helical" evidence="6">
    <location>
        <begin position="12"/>
        <end position="29"/>
    </location>
</feature>
<dbReference type="EMBL" id="LZFO01000003">
    <property type="protein sequence ID" value="OFI07496.1"/>
    <property type="molecule type" value="Genomic_DNA"/>
</dbReference>
<protein>
    <submittedName>
        <fullName evidence="7">Lipid II flippase FtsW</fullName>
    </submittedName>
</protein>
<keyword evidence="5 6" id="KW-0472">Membrane</keyword>
<feature type="transmembrane region" description="Helical" evidence="6">
    <location>
        <begin position="89"/>
        <end position="108"/>
    </location>
</feature>
<gene>
    <name evidence="7" type="primary">ftsW_2</name>
    <name evidence="7" type="ORF">CLOACE_03250</name>
</gene>
<dbReference type="OrthoDB" id="9812661at2"/>
<dbReference type="PATRIC" id="fig|1121290.3.peg.329"/>
<feature type="transmembrane region" description="Helical" evidence="6">
    <location>
        <begin position="64"/>
        <end position="83"/>
    </location>
</feature>
<evidence type="ECO:0000256" key="4">
    <source>
        <dbReference type="ARBA" id="ARBA00022989"/>
    </source>
</evidence>
<keyword evidence="4 6" id="KW-1133">Transmembrane helix</keyword>
<comment type="caution">
    <text evidence="7">The sequence shown here is derived from an EMBL/GenBank/DDBJ whole genome shotgun (WGS) entry which is preliminary data.</text>
</comment>
<evidence type="ECO:0000256" key="3">
    <source>
        <dbReference type="ARBA" id="ARBA00022960"/>
    </source>
</evidence>
<evidence type="ECO:0000313" key="7">
    <source>
        <dbReference type="EMBL" id="OFI07496.1"/>
    </source>
</evidence>
<dbReference type="AlphaFoldDB" id="A0A1E8F2A9"/>
<evidence type="ECO:0000256" key="2">
    <source>
        <dbReference type="ARBA" id="ARBA00022692"/>
    </source>
</evidence>
<evidence type="ECO:0000256" key="1">
    <source>
        <dbReference type="ARBA" id="ARBA00004141"/>
    </source>
</evidence>
<feature type="transmembrane region" description="Helical" evidence="6">
    <location>
        <begin position="35"/>
        <end position="52"/>
    </location>
</feature>
<dbReference type="GO" id="GO:0032153">
    <property type="term" value="C:cell division site"/>
    <property type="evidence" value="ECO:0007669"/>
    <property type="project" value="TreeGrafter"/>
</dbReference>
<sequence length="400" mass="44621">MDASKDEKKLLKYTYLLCIVCFLNLAILKNPFDKGAMIMALATCILIGYSYYIIRKFFSHGDKYIFIFSSILSVIGIVMIYRINSTTAIKQIIWFAIGVTGFILLVVFLPNLKKFNNYKYFYLICTLILMSLGTILGKEINGAKNWISIGGAAFQPSEFGKLFLVAYLASALKDYENFIDLIEPAIIVMICLGFMVLQKDLGSALIFFGISITMLYIATSKFKYVAACFGLFILGGYISYTLFDHVKVRFLIWKNPWPYANDKSYQIVQSLFSIASGGLTGSGLGLGHPEYVPINTTDFIFSSICEELGILAGFAIILLYFLLFYRCMRAAVYVQDRFSRLVTVGYSAMMASQVLVIIGGVINMIPLTGITLPLVSYGGSSMLTTFFSLGIIQKISEEGR</sequence>
<keyword evidence="8" id="KW-1185">Reference proteome</keyword>
<keyword evidence="2 6" id="KW-0812">Transmembrane</keyword>
<feature type="transmembrane region" description="Helical" evidence="6">
    <location>
        <begin position="224"/>
        <end position="243"/>
    </location>
</feature>
<dbReference type="STRING" id="1121290.CLAOCE_03250"/>
<organism evidence="7 8">
    <name type="scientific">Clostridium acetireducens DSM 10703</name>
    <dbReference type="NCBI Taxonomy" id="1121290"/>
    <lineage>
        <taxon>Bacteria</taxon>
        <taxon>Bacillati</taxon>
        <taxon>Bacillota</taxon>
        <taxon>Clostridia</taxon>
        <taxon>Eubacteriales</taxon>
        <taxon>Clostridiaceae</taxon>
        <taxon>Clostridium</taxon>
    </lineage>
</organism>
<dbReference type="RefSeq" id="WP_070109295.1">
    <property type="nucleotide sequence ID" value="NZ_LZFO01000003.1"/>
</dbReference>
<dbReference type="GO" id="GO:0015648">
    <property type="term" value="F:lipid-linked peptidoglycan transporter activity"/>
    <property type="evidence" value="ECO:0007669"/>
    <property type="project" value="TreeGrafter"/>
</dbReference>
<feature type="transmembrane region" description="Helical" evidence="6">
    <location>
        <begin position="299"/>
        <end position="323"/>
    </location>
</feature>
<feature type="transmembrane region" description="Helical" evidence="6">
    <location>
        <begin position="201"/>
        <end position="218"/>
    </location>
</feature>
<dbReference type="PANTHER" id="PTHR30474:SF3">
    <property type="entry name" value="PEPTIDOGLYCAN GLYCOSYLTRANSFERASE RODA"/>
    <property type="match status" value="1"/>
</dbReference>
<evidence type="ECO:0000256" key="5">
    <source>
        <dbReference type="ARBA" id="ARBA00023136"/>
    </source>
</evidence>
<comment type="subcellular location">
    <subcellularLocation>
        <location evidence="1">Membrane</location>
        <topology evidence="1">Multi-pass membrane protein</topology>
    </subcellularLocation>
</comment>
<evidence type="ECO:0000256" key="6">
    <source>
        <dbReference type="SAM" id="Phobius"/>
    </source>
</evidence>